<name>A0A645I326_9ZZZZ</name>
<comment type="caution">
    <text evidence="2">The sequence shown here is derived from an EMBL/GenBank/DDBJ whole genome shotgun (WGS) entry which is preliminary data.</text>
</comment>
<gene>
    <name evidence="2" type="ORF">SDC9_192406</name>
</gene>
<reference evidence="2" key="1">
    <citation type="submission" date="2019-08" db="EMBL/GenBank/DDBJ databases">
        <authorList>
            <person name="Kucharzyk K."/>
            <person name="Murdoch R.W."/>
            <person name="Higgins S."/>
            <person name="Loffler F."/>
        </authorList>
    </citation>
    <scope>NUCLEOTIDE SEQUENCE</scope>
</reference>
<proteinExistence type="predicted"/>
<sequence>MQQVSSADEKLLLQSTRSGKHGVPDQVGHARGTGDPAIGDDVRVEGRSGHLLEGKAQGFSRDLFCHGL</sequence>
<evidence type="ECO:0000256" key="1">
    <source>
        <dbReference type="SAM" id="MobiDB-lite"/>
    </source>
</evidence>
<feature type="region of interest" description="Disordered" evidence="1">
    <location>
        <begin position="1"/>
        <end position="42"/>
    </location>
</feature>
<evidence type="ECO:0000313" key="2">
    <source>
        <dbReference type="EMBL" id="MPN44839.1"/>
    </source>
</evidence>
<organism evidence="2">
    <name type="scientific">bioreactor metagenome</name>
    <dbReference type="NCBI Taxonomy" id="1076179"/>
    <lineage>
        <taxon>unclassified sequences</taxon>
        <taxon>metagenomes</taxon>
        <taxon>ecological metagenomes</taxon>
    </lineage>
</organism>
<protein>
    <submittedName>
        <fullName evidence="2">Uncharacterized protein</fullName>
    </submittedName>
</protein>
<dbReference type="AlphaFoldDB" id="A0A645I326"/>
<accession>A0A645I326</accession>
<dbReference type="EMBL" id="VSSQ01104275">
    <property type="protein sequence ID" value="MPN44839.1"/>
    <property type="molecule type" value="Genomic_DNA"/>
</dbReference>